<evidence type="ECO:0000313" key="1">
    <source>
        <dbReference type="EMBL" id="OGY98625.1"/>
    </source>
</evidence>
<dbReference type="STRING" id="1798647.A2855_02130"/>
<proteinExistence type="predicted"/>
<organism evidence="1 2">
    <name type="scientific">Candidatus Liptonbacteria bacterium RIFCSPHIGHO2_01_FULL_57_28</name>
    <dbReference type="NCBI Taxonomy" id="1798647"/>
    <lineage>
        <taxon>Bacteria</taxon>
        <taxon>Candidatus Liptoniibacteriota</taxon>
    </lineage>
</organism>
<name>A0A1G2CB77_9BACT</name>
<dbReference type="AlphaFoldDB" id="A0A1G2CB77"/>
<evidence type="ECO:0000313" key="2">
    <source>
        <dbReference type="Proteomes" id="UP000179059"/>
    </source>
</evidence>
<gene>
    <name evidence="1" type="ORF">A2855_02130</name>
</gene>
<accession>A0A1G2CB77</accession>
<comment type="caution">
    <text evidence="1">The sequence shown here is derived from an EMBL/GenBank/DDBJ whole genome shotgun (WGS) entry which is preliminary data.</text>
</comment>
<protein>
    <submittedName>
        <fullName evidence="1">Uncharacterized protein</fullName>
    </submittedName>
</protein>
<dbReference type="EMBL" id="MHKX01000005">
    <property type="protein sequence ID" value="OGY98625.1"/>
    <property type="molecule type" value="Genomic_DNA"/>
</dbReference>
<reference evidence="1 2" key="1">
    <citation type="journal article" date="2016" name="Nat. Commun.">
        <title>Thousands of microbial genomes shed light on interconnected biogeochemical processes in an aquifer system.</title>
        <authorList>
            <person name="Anantharaman K."/>
            <person name="Brown C.T."/>
            <person name="Hug L.A."/>
            <person name="Sharon I."/>
            <person name="Castelle C.J."/>
            <person name="Probst A.J."/>
            <person name="Thomas B.C."/>
            <person name="Singh A."/>
            <person name="Wilkins M.J."/>
            <person name="Karaoz U."/>
            <person name="Brodie E.L."/>
            <person name="Williams K.H."/>
            <person name="Hubbard S.S."/>
            <person name="Banfield J.F."/>
        </authorList>
    </citation>
    <scope>NUCLEOTIDE SEQUENCE [LARGE SCALE GENOMIC DNA]</scope>
</reference>
<dbReference type="Proteomes" id="UP000179059">
    <property type="component" value="Unassembled WGS sequence"/>
</dbReference>
<sequence length="92" mass="10400">MDIGEGYLDKLKERRKDPRVSKPYQLIGLEIADILGDQKHKALYIKLAKEKNPIELLRLAKEVAESKDVKNKGAYFMRILTGGPESGTKNES</sequence>